<gene>
    <name evidence="2" type="ORF">IQ215_03840</name>
</gene>
<evidence type="ECO:0000313" key="3">
    <source>
        <dbReference type="Proteomes" id="UP000654604"/>
    </source>
</evidence>
<keyword evidence="3" id="KW-1185">Reference proteome</keyword>
<accession>A0ABR9V1Q3</accession>
<organism evidence="2 3">
    <name type="scientific">Cyanobacterium stanieri LEGE 03274</name>
    <dbReference type="NCBI Taxonomy" id="1828756"/>
    <lineage>
        <taxon>Bacteria</taxon>
        <taxon>Bacillati</taxon>
        <taxon>Cyanobacteriota</taxon>
        <taxon>Cyanophyceae</taxon>
        <taxon>Oscillatoriophycideae</taxon>
        <taxon>Chroococcales</taxon>
        <taxon>Geminocystaceae</taxon>
        <taxon>Cyanobacterium</taxon>
    </lineage>
</organism>
<comment type="caution">
    <text evidence="2">The sequence shown here is derived from an EMBL/GenBank/DDBJ whole genome shotgun (WGS) entry which is preliminary data.</text>
</comment>
<dbReference type="EMBL" id="JADEWC010000005">
    <property type="protein sequence ID" value="MBE9221820.1"/>
    <property type="molecule type" value="Genomic_DNA"/>
</dbReference>
<name>A0ABR9V1Q3_9CHRO</name>
<keyword evidence="1" id="KW-0732">Signal</keyword>
<dbReference type="Proteomes" id="UP000654604">
    <property type="component" value="Unassembled WGS sequence"/>
</dbReference>
<evidence type="ECO:0000313" key="2">
    <source>
        <dbReference type="EMBL" id="MBE9221820.1"/>
    </source>
</evidence>
<proteinExistence type="predicted"/>
<evidence type="ECO:0008006" key="4">
    <source>
        <dbReference type="Google" id="ProtNLM"/>
    </source>
</evidence>
<protein>
    <recommendedName>
        <fullName evidence="4">DUF5723 domain-containing protein</fullName>
    </recommendedName>
</protein>
<sequence length="388" mass="42960">MLKKSLWQCSWFVAPIIVVSASASQALETQINFSESDSNNYTLMITNLLDNNFTFDVDQPLIQSKTLPTLNPVILGEYNHNHITVIQRVDNSSFGHGELMMDQDFLGNDNKLVAQSASDLEMEEVRPSNNSWHFLIQPSIYVPFTIYGDAAAGSVSGDFSLDASQIRRSIKDDLNFAFFGRMKAWNPEYRWGVFADFDYLSLDSRASISRRLPPSLGSIPVRLDASADSKLWSLSLGGAYRFYDRSKVNPDGVETEFDLGRSVFDVFGGVNITGVDLGLNFSSPGLGQARFNGNTTVVSPIIGARARVNLSPQWAWVTGGSFSGFGIDGLNQWNLGTGLDWKFSEGKTSLGFGYRFGYTSYGSNLTRATDFEVNVNQNGPYVNVSFRF</sequence>
<reference evidence="2 3" key="1">
    <citation type="submission" date="2020-10" db="EMBL/GenBank/DDBJ databases">
        <authorList>
            <person name="Castelo-Branco R."/>
            <person name="Eusebio N."/>
            <person name="Adriana R."/>
            <person name="Vieira A."/>
            <person name="Brugerolle De Fraissinette N."/>
            <person name="Rezende De Castro R."/>
            <person name="Schneider M.P."/>
            <person name="Vasconcelos V."/>
            <person name="Leao P.N."/>
        </authorList>
    </citation>
    <scope>NUCLEOTIDE SEQUENCE [LARGE SCALE GENOMIC DNA]</scope>
    <source>
        <strain evidence="2 3">LEGE 03274</strain>
    </source>
</reference>
<dbReference type="RefSeq" id="WP_193800000.1">
    <property type="nucleotide sequence ID" value="NZ_JADEWC010000005.1"/>
</dbReference>
<feature type="signal peptide" evidence="1">
    <location>
        <begin position="1"/>
        <end position="26"/>
    </location>
</feature>
<feature type="chain" id="PRO_5046265616" description="DUF5723 domain-containing protein" evidence="1">
    <location>
        <begin position="27"/>
        <end position="388"/>
    </location>
</feature>
<evidence type="ECO:0000256" key="1">
    <source>
        <dbReference type="SAM" id="SignalP"/>
    </source>
</evidence>